<dbReference type="AlphaFoldDB" id="A0A919YTS6"/>
<dbReference type="Pfam" id="PF02311">
    <property type="entry name" value="AraC_binding"/>
    <property type="match status" value="1"/>
</dbReference>
<dbReference type="InterPro" id="IPR037923">
    <property type="entry name" value="HTH-like"/>
</dbReference>
<dbReference type="Gene3D" id="2.60.120.10">
    <property type="entry name" value="Jelly Rolls"/>
    <property type="match status" value="1"/>
</dbReference>
<dbReference type="InterPro" id="IPR018060">
    <property type="entry name" value="HTH_AraC"/>
</dbReference>
<dbReference type="PANTHER" id="PTHR43280">
    <property type="entry name" value="ARAC-FAMILY TRANSCRIPTIONAL REGULATOR"/>
    <property type="match status" value="1"/>
</dbReference>
<accession>A0A919YTS6</accession>
<proteinExistence type="predicted"/>
<dbReference type="Pfam" id="PF12833">
    <property type="entry name" value="HTH_18"/>
    <property type="match status" value="1"/>
</dbReference>
<feature type="domain" description="HTH araC/xylS-type" evidence="4">
    <location>
        <begin position="187"/>
        <end position="285"/>
    </location>
</feature>
<protein>
    <submittedName>
        <fullName evidence="5">AraC family transcriptional regulator</fullName>
    </submittedName>
</protein>
<dbReference type="PRINTS" id="PR00032">
    <property type="entry name" value="HTHARAC"/>
</dbReference>
<evidence type="ECO:0000259" key="4">
    <source>
        <dbReference type="PROSITE" id="PS01124"/>
    </source>
</evidence>
<name>A0A919YTS6_9BACL</name>
<comment type="caution">
    <text evidence="5">The sequence shown here is derived from an EMBL/GenBank/DDBJ whole genome shotgun (WGS) entry which is preliminary data.</text>
</comment>
<dbReference type="GO" id="GO:0043565">
    <property type="term" value="F:sequence-specific DNA binding"/>
    <property type="evidence" value="ECO:0007669"/>
    <property type="project" value="InterPro"/>
</dbReference>
<dbReference type="SMART" id="SM00342">
    <property type="entry name" value="HTH_ARAC"/>
    <property type="match status" value="1"/>
</dbReference>
<dbReference type="SUPFAM" id="SSF46689">
    <property type="entry name" value="Homeodomain-like"/>
    <property type="match status" value="2"/>
</dbReference>
<keyword evidence="1" id="KW-0805">Transcription regulation</keyword>
<dbReference type="InterPro" id="IPR014710">
    <property type="entry name" value="RmlC-like_jellyroll"/>
</dbReference>
<dbReference type="PANTHER" id="PTHR43280:SF28">
    <property type="entry name" value="HTH-TYPE TRANSCRIPTIONAL ACTIVATOR RHAS"/>
    <property type="match status" value="1"/>
</dbReference>
<dbReference type="EMBL" id="BOSE01000008">
    <property type="protein sequence ID" value="GIP18254.1"/>
    <property type="molecule type" value="Genomic_DNA"/>
</dbReference>
<keyword evidence="3" id="KW-0804">Transcription</keyword>
<evidence type="ECO:0000313" key="6">
    <source>
        <dbReference type="Proteomes" id="UP000683139"/>
    </source>
</evidence>
<evidence type="ECO:0000256" key="3">
    <source>
        <dbReference type="ARBA" id="ARBA00023163"/>
    </source>
</evidence>
<dbReference type="InterPro" id="IPR009057">
    <property type="entry name" value="Homeodomain-like_sf"/>
</dbReference>
<keyword evidence="2" id="KW-0238">DNA-binding</keyword>
<dbReference type="PROSITE" id="PS01124">
    <property type="entry name" value="HTH_ARAC_FAMILY_2"/>
    <property type="match status" value="1"/>
</dbReference>
<dbReference type="InterPro" id="IPR003313">
    <property type="entry name" value="AraC-bd"/>
</dbReference>
<dbReference type="PROSITE" id="PS00041">
    <property type="entry name" value="HTH_ARAC_FAMILY_1"/>
    <property type="match status" value="1"/>
</dbReference>
<evidence type="ECO:0000256" key="2">
    <source>
        <dbReference type="ARBA" id="ARBA00023125"/>
    </source>
</evidence>
<sequence length="301" mass="35534">MQDFYLQWFTNDEQFPFFIQYGGHDEDMYLHKHYDFSELVIVLKGNAVHVVNSHSYFVKKGDVFVINGDTLHAYKDPHQFRICNIMYRPEMLTYAGSDLKSINGYQALFILGPHYRNIHHYESRLSLPIPNLEYVSSLIDIMIREYEGKPQAYQTMLASLFTEMVVYLSRQYDSQEVGMHSHIMRLANAISFMEDHYLEPISLEDIARHSDISVRHLNRIFRTYYQTTPISYLLHLRLEHACMLLKNTHLSITEVSYKSGFNDSNYFTRLFRKAYGISPKLFRNQKIECTGSQFPLKTLFL</sequence>
<reference evidence="5" key="1">
    <citation type="submission" date="2021-03" db="EMBL/GenBank/DDBJ databases">
        <title>Antimicrobial resistance genes in bacteria isolated from Japanese honey, and their potential for conferring macrolide and lincosamide resistance in the American foulbrood pathogen Paenibacillus larvae.</title>
        <authorList>
            <person name="Okamoto M."/>
            <person name="Kumagai M."/>
            <person name="Kanamori H."/>
            <person name="Takamatsu D."/>
        </authorList>
    </citation>
    <scope>NUCLEOTIDE SEQUENCE</scope>
    <source>
        <strain evidence="5">J40TS1</strain>
    </source>
</reference>
<dbReference type="Gene3D" id="1.10.10.60">
    <property type="entry name" value="Homeodomain-like"/>
    <property type="match status" value="2"/>
</dbReference>
<evidence type="ECO:0000256" key="1">
    <source>
        <dbReference type="ARBA" id="ARBA00023015"/>
    </source>
</evidence>
<evidence type="ECO:0000313" key="5">
    <source>
        <dbReference type="EMBL" id="GIP18254.1"/>
    </source>
</evidence>
<dbReference type="RefSeq" id="WP_213518469.1">
    <property type="nucleotide sequence ID" value="NZ_BOSE01000008.1"/>
</dbReference>
<dbReference type="GO" id="GO:0003700">
    <property type="term" value="F:DNA-binding transcription factor activity"/>
    <property type="evidence" value="ECO:0007669"/>
    <property type="project" value="InterPro"/>
</dbReference>
<dbReference type="InterPro" id="IPR020449">
    <property type="entry name" value="Tscrpt_reg_AraC-type_HTH"/>
</dbReference>
<dbReference type="InterPro" id="IPR018062">
    <property type="entry name" value="HTH_AraC-typ_CS"/>
</dbReference>
<gene>
    <name evidence="5" type="ORF">J40TS1_38960</name>
</gene>
<dbReference type="Proteomes" id="UP000683139">
    <property type="component" value="Unassembled WGS sequence"/>
</dbReference>
<organism evidence="5 6">
    <name type="scientific">Paenibacillus montaniterrae</name>
    <dbReference type="NCBI Taxonomy" id="429341"/>
    <lineage>
        <taxon>Bacteria</taxon>
        <taxon>Bacillati</taxon>
        <taxon>Bacillota</taxon>
        <taxon>Bacilli</taxon>
        <taxon>Bacillales</taxon>
        <taxon>Paenibacillaceae</taxon>
        <taxon>Paenibacillus</taxon>
    </lineage>
</organism>
<dbReference type="SUPFAM" id="SSF51215">
    <property type="entry name" value="Regulatory protein AraC"/>
    <property type="match status" value="1"/>
</dbReference>
<keyword evidence="6" id="KW-1185">Reference proteome</keyword>